<dbReference type="AlphaFoldDB" id="A0A1E3HH20"/>
<gene>
    <name evidence="9" type="ORF">L203_102434</name>
</gene>
<dbReference type="OrthoDB" id="1716531at2759"/>
<evidence type="ECO:0000256" key="1">
    <source>
        <dbReference type="ARBA" id="ARBA00004477"/>
    </source>
</evidence>
<reference evidence="9" key="3">
    <citation type="submission" date="2024-01" db="EMBL/GenBank/DDBJ databases">
        <authorList>
            <person name="Coelho M.A."/>
            <person name="David-Palma M."/>
            <person name="Shea T."/>
            <person name="Sun S."/>
            <person name="Cuomo C.A."/>
            <person name="Heitman J."/>
        </authorList>
    </citation>
    <scope>NUCLEOTIDE SEQUENCE</scope>
    <source>
        <strain evidence="9">CBS 7841</strain>
    </source>
</reference>
<protein>
    <recommendedName>
        <fullName evidence="7">Derlin</fullName>
    </recommendedName>
</protein>
<dbReference type="EMBL" id="CP143786">
    <property type="protein sequence ID" value="WVN87257.1"/>
    <property type="molecule type" value="Genomic_DNA"/>
</dbReference>
<reference evidence="9" key="2">
    <citation type="journal article" date="2022" name="Elife">
        <title>Obligate sexual reproduction of a homothallic fungus closely related to the Cryptococcus pathogenic species complex.</title>
        <authorList>
            <person name="Passer A.R."/>
            <person name="Clancey S.A."/>
            <person name="Shea T."/>
            <person name="David-Palma M."/>
            <person name="Averette A.F."/>
            <person name="Boekhout T."/>
            <person name="Porcel B.M."/>
            <person name="Nowrousian M."/>
            <person name="Cuomo C.A."/>
            <person name="Sun S."/>
            <person name="Heitman J."/>
            <person name="Coelho M.A."/>
        </authorList>
    </citation>
    <scope>NUCLEOTIDE SEQUENCE</scope>
    <source>
        <strain evidence="9">CBS 7841</strain>
    </source>
</reference>
<keyword evidence="3 7" id="KW-0812">Transmembrane</keyword>
<evidence type="ECO:0000313" key="10">
    <source>
        <dbReference type="Proteomes" id="UP000094043"/>
    </source>
</evidence>
<accession>A0A1E3HH20</accession>
<dbReference type="GO" id="GO:0006950">
    <property type="term" value="P:response to stress"/>
    <property type="evidence" value="ECO:0007669"/>
    <property type="project" value="UniProtKB-ARBA"/>
</dbReference>
<name>A0A1E3HH20_9TREE</name>
<proteinExistence type="inferred from homology"/>
<dbReference type="RefSeq" id="XP_066067957.1">
    <property type="nucleotide sequence ID" value="XM_066211860.1"/>
</dbReference>
<reference evidence="9" key="1">
    <citation type="submission" date="2016-06" db="EMBL/GenBank/DDBJ databases">
        <authorList>
            <person name="Cuomo C."/>
            <person name="Litvintseva A."/>
            <person name="Heitman J."/>
            <person name="Chen Y."/>
            <person name="Sun S."/>
            <person name="Springer D."/>
            <person name="Dromer F."/>
            <person name="Young S."/>
            <person name="Zeng Q."/>
            <person name="Chapman S."/>
            <person name="Gujja S."/>
            <person name="Saif S."/>
            <person name="Birren B."/>
        </authorList>
    </citation>
    <scope>NUCLEOTIDE SEQUENCE</scope>
    <source>
        <strain evidence="9">CBS 7841</strain>
    </source>
</reference>
<evidence type="ECO:0000256" key="5">
    <source>
        <dbReference type="ARBA" id="ARBA00022989"/>
    </source>
</evidence>
<feature type="transmembrane region" description="Helical" evidence="7">
    <location>
        <begin position="20"/>
        <end position="43"/>
    </location>
</feature>
<feature type="region of interest" description="Disordered" evidence="8">
    <location>
        <begin position="229"/>
        <end position="260"/>
    </location>
</feature>
<dbReference type="GO" id="GO:0005789">
    <property type="term" value="C:endoplasmic reticulum membrane"/>
    <property type="evidence" value="ECO:0007669"/>
    <property type="project" value="UniProtKB-SubCell"/>
</dbReference>
<evidence type="ECO:0000256" key="6">
    <source>
        <dbReference type="ARBA" id="ARBA00023136"/>
    </source>
</evidence>
<keyword evidence="5 7" id="KW-1133">Transmembrane helix</keyword>
<dbReference type="Pfam" id="PF04511">
    <property type="entry name" value="DER1"/>
    <property type="match status" value="1"/>
</dbReference>
<evidence type="ECO:0000256" key="7">
    <source>
        <dbReference type="RuleBase" id="RU363059"/>
    </source>
</evidence>
<sequence length="260" mass="29034">MSDLSTLFRSVPPVTRTLLLGMAIVTVPCLLGILSPSTVTLSWRRTLRSFELWRPITCFFFGGSGFPLLYDFFLIFRNSSSMETEVYSGDTAEYAWLHLMLGVFLLFFNLLFDLPFLFRSLLHAQTYVWCRANPNVKVSIFGLLTIPTSLYPISLIVLDLLTGGPLKAIAGVMGLLAGHLWWFIATYLPVYAPPQLRRQNPLSTPSFFRAFLSNERAATISVRKLSQARSQDISSSKSPAAQESVRHRWGGGQKLGGSSL</sequence>
<evidence type="ECO:0000256" key="4">
    <source>
        <dbReference type="ARBA" id="ARBA00022824"/>
    </source>
</evidence>
<dbReference type="InterPro" id="IPR035952">
    <property type="entry name" value="Rhomboid-like_sf"/>
</dbReference>
<dbReference type="VEuPathDB" id="FungiDB:L203_06506"/>
<dbReference type="PANTHER" id="PTHR11009">
    <property type="entry name" value="DER1-LIKE PROTEIN, DERLIN"/>
    <property type="match status" value="1"/>
</dbReference>
<feature type="transmembrane region" description="Helical" evidence="7">
    <location>
        <begin position="96"/>
        <end position="118"/>
    </location>
</feature>
<keyword evidence="4 7" id="KW-0256">Endoplasmic reticulum</keyword>
<feature type="transmembrane region" description="Helical" evidence="7">
    <location>
        <begin position="138"/>
        <end position="162"/>
    </location>
</feature>
<feature type="compositionally biased region" description="Polar residues" evidence="8">
    <location>
        <begin position="229"/>
        <end position="241"/>
    </location>
</feature>
<organism evidence="9 10">
    <name type="scientific">Cryptococcus depauperatus CBS 7841</name>
    <dbReference type="NCBI Taxonomy" id="1295531"/>
    <lineage>
        <taxon>Eukaryota</taxon>
        <taxon>Fungi</taxon>
        <taxon>Dikarya</taxon>
        <taxon>Basidiomycota</taxon>
        <taxon>Agaricomycotina</taxon>
        <taxon>Tremellomycetes</taxon>
        <taxon>Tremellales</taxon>
        <taxon>Cryptococcaceae</taxon>
        <taxon>Cryptococcus</taxon>
    </lineage>
</organism>
<keyword evidence="10" id="KW-1185">Reference proteome</keyword>
<evidence type="ECO:0000313" key="9">
    <source>
        <dbReference type="EMBL" id="WVN87257.1"/>
    </source>
</evidence>
<dbReference type="Proteomes" id="UP000094043">
    <property type="component" value="Chromosome 3"/>
</dbReference>
<evidence type="ECO:0000256" key="8">
    <source>
        <dbReference type="SAM" id="MobiDB-lite"/>
    </source>
</evidence>
<evidence type="ECO:0000256" key="3">
    <source>
        <dbReference type="ARBA" id="ARBA00022692"/>
    </source>
</evidence>
<comment type="function">
    <text evidence="7">May be involved in the degradation of misfolded endoplasmic reticulum (ER) luminal proteins.</text>
</comment>
<feature type="transmembrane region" description="Helical" evidence="7">
    <location>
        <begin position="168"/>
        <end position="190"/>
    </location>
</feature>
<feature type="transmembrane region" description="Helical" evidence="7">
    <location>
        <begin position="55"/>
        <end position="76"/>
    </location>
</feature>
<evidence type="ECO:0000256" key="2">
    <source>
        <dbReference type="ARBA" id="ARBA00008917"/>
    </source>
</evidence>
<dbReference type="SUPFAM" id="SSF144091">
    <property type="entry name" value="Rhomboid-like"/>
    <property type="match status" value="1"/>
</dbReference>
<feature type="compositionally biased region" description="Gly residues" evidence="8">
    <location>
        <begin position="250"/>
        <end position="260"/>
    </location>
</feature>
<dbReference type="KEGG" id="cdep:91086646"/>
<keyword evidence="6 7" id="KW-0472">Membrane</keyword>
<dbReference type="InterPro" id="IPR007599">
    <property type="entry name" value="DER1"/>
</dbReference>
<comment type="similarity">
    <text evidence="2 7">Belongs to the derlin family.</text>
</comment>
<comment type="subcellular location">
    <subcellularLocation>
        <location evidence="1 7">Endoplasmic reticulum membrane</location>
        <topology evidence="1 7">Multi-pass membrane protein</topology>
    </subcellularLocation>
</comment>
<dbReference type="GeneID" id="91086646"/>